<reference evidence="1" key="1">
    <citation type="journal article" date="2018" name="Genome Biol.">
        <title>SKESA: strategic k-mer extension for scrupulous assemblies.</title>
        <authorList>
            <person name="Souvorov A."/>
            <person name="Agarwala R."/>
            <person name="Lipman D.J."/>
        </authorList>
    </citation>
    <scope>NUCLEOTIDE SEQUENCE</scope>
    <source>
        <strain evidence="1">CT18</strain>
    </source>
</reference>
<dbReference type="EMBL" id="DAAOTB010000046">
    <property type="protein sequence ID" value="HAD4132379.1"/>
    <property type="molecule type" value="Genomic_DNA"/>
</dbReference>
<gene>
    <name evidence="1" type="ORF">G1S42_23770</name>
</gene>
<evidence type="ECO:0000313" key="1">
    <source>
        <dbReference type="EMBL" id="HAD4132379.1"/>
    </source>
</evidence>
<feature type="non-terminal residue" evidence="1">
    <location>
        <position position="83"/>
    </location>
</feature>
<comment type="caution">
    <text evidence="1">The sequence shown here is derived from an EMBL/GenBank/DDBJ whole genome shotgun (WGS) entry which is preliminary data.</text>
</comment>
<dbReference type="AlphaFoldDB" id="A0A714PRW4"/>
<accession>A0A714PRW4</accession>
<proteinExistence type="predicted"/>
<sequence length="83" mass="9160">MSSNNNKLSLVIEESLKDSGEVIQLFPTLKQTIQPKVLLRLGVFVPTLKSTDKGGRKSHHIDATEPLSRLSIVEGEGYSQIQI</sequence>
<name>A0A714PRW4_SALTI</name>
<reference evidence="1" key="2">
    <citation type="submission" date="2019-01" db="EMBL/GenBank/DDBJ databases">
        <authorList>
            <consortium name="NCBI Pathogen Detection Project"/>
        </authorList>
    </citation>
    <scope>NUCLEOTIDE SEQUENCE</scope>
    <source>
        <strain evidence="1">CT18</strain>
    </source>
</reference>
<organism evidence="1">
    <name type="scientific">Salmonella enterica subsp. enterica serovar Typhi str. CT18</name>
    <dbReference type="NCBI Taxonomy" id="220341"/>
    <lineage>
        <taxon>Bacteria</taxon>
        <taxon>Pseudomonadati</taxon>
        <taxon>Pseudomonadota</taxon>
        <taxon>Gammaproteobacteria</taxon>
        <taxon>Enterobacterales</taxon>
        <taxon>Enterobacteriaceae</taxon>
        <taxon>Salmonella</taxon>
    </lineage>
</organism>
<protein>
    <submittedName>
        <fullName evidence="1">Replication initiation protein</fullName>
    </submittedName>
</protein>